<gene>
    <name evidence="2" type="ORF">GLOINDRAFT_345391</name>
</gene>
<dbReference type="HOGENOM" id="CLU_1240705_0_0_1"/>
<dbReference type="AlphaFoldDB" id="U9UAS2"/>
<protein>
    <submittedName>
        <fullName evidence="2">Uncharacterized protein</fullName>
    </submittedName>
</protein>
<keyword evidence="1" id="KW-1133">Transmembrane helix</keyword>
<organism evidence="2">
    <name type="scientific">Rhizophagus irregularis (strain DAOM 181602 / DAOM 197198 / MUCL 43194)</name>
    <name type="common">Arbuscular mycorrhizal fungus</name>
    <name type="synonym">Glomus intraradices</name>
    <dbReference type="NCBI Taxonomy" id="747089"/>
    <lineage>
        <taxon>Eukaryota</taxon>
        <taxon>Fungi</taxon>
        <taxon>Fungi incertae sedis</taxon>
        <taxon>Mucoromycota</taxon>
        <taxon>Glomeromycotina</taxon>
        <taxon>Glomeromycetes</taxon>
        <taxon>Glomerales</taxon>
        <taxon>Glomeraceae</taxon>
        <taxon>Rhizophagus</taxon>
    </lineage>
</organism>
<dbReference type="VEuPathDB" id="FungiDB:RhiirFUN_019344"/>
<sequence>MTTQYHAQSEDKIITYEEERKERKAKLIFLIIIGILTAAYGSWNFYRMYVAVHNPVVTMKTSIRQSVVICGKTLNMQPRCYKSEFNAADDDYQLGASCDRYLTNYDSRMDATQFINMRGFNNLTLFNCFILNPYQKDDGLVFDNSTQKIALALWSTEKANNTQFNITKDEWFFYGTFTERDNPYRVRFQIVKMVGAIFGDATSSDVKSNAKVAIETTFAITLS</sequence>
<feature type="transmembrane region" description="Helical" evidence="1">
    <location>
        <begin position="27"/>
        <end position="46"/>
    </location>
</feature>
<proteinExistence type="predicted"/>
<accession>U9UAS2</accession>
<keyword evidence="1" id="KW-0812">Transmembrane</keyword>
<dbReference type="EMBL" id="KI280751">
    <property type="protein sequence ID" value="ESA16787.1"/>
    <property type="molecule type" value="Genomic_DNA"/>
</dbReference>
<reference evidence="2" key="1">
    <citation type="submission" date="2013-07" db="EMBL/GenBank/DDBJ databases">
        <title>The genome of an arbuscular mycorrhizal fungus provides insights into the evolution of the oldest plant symbiosis.</title>
        <authorList>
            <consortium name="DOE Joint Genome Institute"/>
            <person name="Tisserant E."/>
            <person name="Malbreil M."/>
            <person name="Kuo A."/>
            <person name="Kohler A."/>
            <person name="Symeonidi A."/>
            <person name="Balestrini R."/>
            <person name="Charron P."/>
            <person name="Duensing N."/>
            <person name="Frei-dit-Frey N."/>
            <person name="Gianinazzi-Pearson V."/>
            <person name="Gilbert B."/>
            <person name="Handa Y."/>
            <person name="Hijri M."/>
            <person name="Kaul R."/>
            <person name="Kawaguchi M."/>
            <person name="Krajinski F."/>
            <person name="Lammers P."/>
            <person name="Lapierre D."/>
            <person name="Masclaux F.G."/>
            <person name="Murat C."/>
            <person name="Morin E."/>
            <person name="Ndikumana S."/>
            <person name="Pagni M."/>
            <person name="Petitpierre D."/>
            <person name="Requena N."/>
            <person name="Rosikiewicz P."/>
            <person name="Riley R."/>
            <person name="Saito K."/>
            <person name="San Clemente H."/>
            <person name="Shapiro H."/>
            <person name="van Tuinen D."/>
            <person name="Becard G."/>
            <person name="Bonfante P."/>
            <person name="Paszkowski U."/>
            <person name="Shachar-Hill Y."/>
            <person name="Young J.P."/>
            <person name="Sanders I.R."/>
            <person name="Henrissat B."/>
            <person name="Rensing S.A."/>
            <person name="Grigoriev I.V."/>
            <person name="Corradi N."/>
            <person name="Roux C."/>
            <person name="Martin F."/>
        </authorList>
    </citation>
    <scope>NUCLEOTIDE SEQUENCE</scope>
    <source>
        <strain evidence="2">DAOM 197198</strain>
    </source>
</reference>
<name>U9UAS2_RHIID</name>
<keyword evidence="1" id="KW-0472">Membrane</keyword>
<evidence type="ECO:0000313" key="2">
    <source>
        <dbReference type="EMBL" id="ESA16787.1"/>
    </source>
</evidence>
<evidence type="ECO:0000256" key="1">
    <source>
        <dbReference type="SAM" id="Phobius"/>
    </source>
</evidence>